<reference evidence="1 2" key="1">
    <citation type="submission" date="2020-12" db="EMBL/GenBank/DDBJ databases">
        <title>WGS of Legionella: environmental sample.</title>
        <authorList>
            <person name="Cristino S."/>
            <person name="Girolamini L."/>
            <person name="Salaris S."/>
            <person name="Pascale M.R."/>
            <person name="Mazzotta M."/>
            <person name="Orsini M."/>
            <person name="Grottola A."/>
        </authorList>
    </citation>
    <scope>NUCLEOTIDE SEQUENCE [LARGE SCALE GENOMIC DNA]</scope>
    <source>
        <strain evidence="1 2">30cs62</strain>
    </source>
</reference>
<comment type="caution">
    <text evidence="1">The sequence shown here is derived from an EMBL/GenBank/DDBJ whole genome shotgun (WGS) entry which is preliminary data.</text>
</comment>
<name>A0ABS1WAG2_9GAMM</name>
<accession>A0ABS1WAG2</accession>
<gene>
    <name evidence="1" type="ORF">I5282_07125</name>
</gene>
<evidence type="ECO:0000313" key="2">
    <source>
        <dbReference type="Proteomes" id="UP000809910"/>
    </source>
</evidence>
<dbReference type="Proteomes" id="UP000809910">
    <property type="component" value="Unassembled WGS sequence"/>
</dbReference>
<dbReference type="EMBL" id="JADWVN010000013">
    <property type="protein sequence ID" value="MBL7526341.1"/>
    <property type="molecule type" value="Genomic_DNA"/>
</dbReference>
<proteinExistence type="predicted"/>
<organism evidence="1 2">
    <name type="scientific">Legionella bononiensis</name>
    <dbReference type="NCBI Taxonomy" id="2793102"/>
    <lineage>
        <taxon>Bacteria</taxon>
        <taxon>Pseudomonadati</taxon>
        <taxon>Pseudomonadota</taxon>
        <taxon>Gammaproteobacteria</taxon>
        <taxon>Legionellales</taxon>
        <taxon>Legionellaceae</taxon>
        <taxon>Legionella</taxon>
    </lineage>
</organism>
<evidence type="ECO:0000313" key="1">
    <source>
        <dbReference type="EMBL" id="MBL7526341.1"/>
    </source>
</evidence>
<keyword evidence="2" id="KW-1185">Reference proteome</keyword>
<dbReference type="RefSeq" id="WP_203110532.1">
    <property type="nucleotide sequence ID" value="NZ_JADOBG010000016.1"/>
</dbReference>
<protein>
    <submittedName>
        <fullName evidence="1">Uncharacterized protein</fullName>
    </submittedName>
</protein>
<sequence length="60" mass="6989">MESIHIYLLEVSLILKLKNRKKSDFKFGTLTIHFSDLEAMKDEWSIHFGETTKTACDINT</sequence>